<feature type="compositionally biased region" description="Basic and acidic residues" evidence="1">
    <location>
        <begin position="316"/>
        <end position="343"/>
    </location>
</feature>
<feature type="compositionally biased region" description="Polar residues" evidence="1">
    <location>
        <begin position="354"/>
        <end position="374"/>
    </location>
</feature>
<feature type="compositionally biased region" description="Polar residues" evidence="1">
    <location>
        <begin position="492"/>
        <end position="505"/>
    </location>
</feature>
<dbReference type="Pfam" id="PF20262">
    <property type="entry name" value="UNC80_C"/>
    <property type="match status" value="1"/>
</dbReference>
<reference evidence="3 4" key="1">
    <citation type="journal article" date="2018" name="J. Allergy Clin. Immunol.">
        <title>High-quality assembly of Dermatophagoides pteronyssinus genome and transcriptome reveals a wide range of novel allergens.</title>
        <authorList>
            <person name="Liu X.Y."/>
            <person name="Yang K.Y."/>
            <person name="Wang M.Q."/>
            <person name="Kwok J.S."/>
            <person name="Zeng X."/>
            <person name="Yang Z."/>
            <person name="Xiao X.J."/>
            <person name="Lau C.P."/>
            <person name="Li Y."/>
            <person name="Huang Z.M."/>
            <person name="Ba J.G."/>
            <person name="Yim A.K."/>
            <person name="Ouyang C.Y."/>
            <person name="Ngai S.M."/>
            <person name="Chan T.F."/>
            <person name="Leung E.L."/>
            <person name="Liu L."/>
            <person name="Liu Z.G."/>
            <person name="Tsui S.K."/>
        </authorList>
    </citation>
    <scope>NUCLEOTIDE SEQUENCE [LARGE SCALE GENOMIC DNA]</scope>
    <source>
        <strain evidence="3">Derp</strain>
    </source>
</reference>
<dbReference type="InterPro" id="IPR046460">
    <property type="entry name" value="UNC80_C"/>
</dbReference>
<feature type="compositionally biased region" description="Low complexity" evidence="1">
    <location>
        <begin position="240"/>
        <end position="265"/>
    </location>
</feature>
<feature type="compositionally biased region" description="Low complexity" evidence="1">
    <location>
        <begin position="426"/>
        <end position="444"/>
    </location>
</feature>
<feature type="region of interest" description="Disordered" evidence="1">
    <location>
        <begin position="236"/>
        <end position="287"/>
    </location>
</feature>
<dbReference type="Proteomes" id="UP000887458">
    <property type="component" value="Unassembled WGS sequence"/>
</dbReference>
<evidence type="ECO:0000313" key="4">
    <source>
        <dbReference type="Proteomes" id="UP000887458"/>
    </source>
</evidence>
<name>A0ABQ8J5S2_DERPT</name>
<feature type="compositionally biased region" description="Polar residues" evidence="1">
    <location>
        <begin position="192"/>
        <end position="202"/>
    </location>
</feature>
<dbReference type="EMBL" id="NJHN03000072">
    <property type="protein sequence ID" value="KAH9417879.1"/>
    <property type="molecule type" value="Genomic_DNA"/>
</dbReference>
<feature type="domain" description="Protein UNC80 C-terminal" evidence="2">
    <location>
        <begin position="1"/>
        <end position="177"/>
    </location>
</feature>
<feature type="region of interest" description="Disordered" evidence="1">
    <location>
        <begin position="306"/>
        <end position="522"/>
    </location>
</feature>
<organism evidence="3 4">
    <name type="scientific">Dermatophagoides pteronyssinus</name>
    <name type="common">European house dust mite</name>
    <dbReference type="NCBI Taxonomy" id="6956"/>
    <lineage>
        <taxon>Eukaryota</taxon>
        <taxon>Metazoa</taxon>
        <taxon>Ecdysozoa</taxon>
        <taxon>Arthropoda</taxon>
        <taxon>Chelicerata</taxon>
        <taxon>Arachnida</taxon>
        <taxon>Acari</taxon>
        <taxon>Acariformes</taxon>
        <taxon>Sarcoptiformes</taxon>
        <taxon>Astigmata</taxon>
        <taxon>Psoroptidia</taxon>
        <taxon>Analgoidea</taxon>
        <taxon>Pyroglyphidae</taxon>
        <taxon>Dermatophagoidinae</taxon>
        <taxon>Dermatophagoides</taxon>
    </lineage>
</organism>
<feature type="region of interest" description="Disordered" evidence="1">
    <location>
        <begin position="178"/>
        <end position="217"/>
    </location>
</feature>
<evidence type="ECO:0000256" key="1">
    <source>
        <dbReference type="SAM" id="MobiDB-lite"/>
    </source>
</evidence>
<comment type="caution">
    <text evidence="3">The sequence shown here is derived from an EMBL/GenBank/DDBJ whole genome shotgun (WGS) entry which is preliminary data.</text>
</comment>
<dbReference type="PANTHER" id="PTHR31781:SF1">
    <property type="entry name" value="PROTEIN UNC-80 HOMOLOG"/>
    <property type="match status" value="1"/>
</dbReference>
<sequence length="564" mass="62761">MCIRTTSGMKDTPKFRLCDINFVLSVILNILKPSNSNKPTKGSDSSQAGVQLKQFSLQQIGFLGLKILITCFEKQLNTEWYHIAKCIRDLADKPHLIGSTFWNFIDFISTYRSPLFVLMLPYIECKYLQKNCENGIEKAYQLRIQEKLNGCGLPFNRSKGNLYVSLVNEMKSLREDIIRRKNNPNLDERSKSIVQEQNSASDRQQEQSGGGGQGGHRLSFAFSQLAASASKLSNISSTMQPNATGAAAGAAGTGQQQPQGSQQQQHGEHSINSPTTTTTTSSMKPRVLRGLSFRLSSDSRRLAQRGLSVKLASNQSDKRMFTRRTSYPDHPDFDESGDIKHPSGSEPKLFRKMTLSSSRTNKTNHKSSISSSGEALTENIPPAPQSMSSITSSSSTTASNVPIRKETSFTLTTTTTTTTNKEEIKQQQQQQQRLQRQQQQQQKSSTKKSFRFKSCSSVSSSDDHSSSTTTKSLENSTSDGHDYKPPPPPTSILKSSIKSASCDNEQQQKHQQQQQQSLTKSLSANQSMKITPFVIQQQQQQQYSINNFDHHHPTTTTRNSVPIL</sequence>
<keyword evidence="4" id="KW-1185">Reference proteome</keyword>
<gene>
    <name evidence="3" type="primary">unc-80_3</name>
    <name evidence="3" type="ORF">DERP_013141</name>
</gene>
<reference evidence="3 4" key="2">
    <citation type="journal article" date="2022" name="Mol. Biol. Evol.">
        <title>Comparative Genomics Reveals Insights into the Divergent Evolution of Astigmatic Mites and Household Pest Adaptations.</title>
        <authorList>
            <person name="Xiong Q."/>
            <person name="Wan A.T."/>
            <person name="Liu X."/>
            <person name="Fung C.S."/>
            <person name="Xiao X."/>
            <person name="Malainual N."/>
            <person name="Hou J."/>
            <person name="Wang L."/>
            <person name="Wang M."/>
            <person name="Yang K.Y."/>
            <person name="Cui Y."/>
            <person name="Leung E.L."/>
            <person name="Nong W."/>
            <person name="Shin S.K."/>
            <person name="Au S.W."/>
            <person name="Jeong K.Y."/>
            <person name="Chew F.T."/>
            <person name="Hui J.H."/>
            <person name="Leung T.F."/>
            <person name="Tungtrongchitr A."/>
            <person name="Zhong N."/>
            <person name="Liu Z."/>
            <person name="Tsui S.K."/>
        </authorList>
    </citation>
    <scope>NUCLEOTIDE SEQUENCE [LARGE SCALE GENOMIC DNA]</scope>
    <source>
        <strain evidence="3">Derp</strain>
    </source>
</reference>
<evidence type="ECO:0000259" key="2">
    <source>
        <dbReference type="Pfam" id="PF20262"/>
    </source>
</evidence>
<dbReference type="PANTHER" id="PTHR31781">
    <property type="entry name" value="UNC80"/>
    <property type="match status" value="1"/>
</dbReference>
<accession>A0ABQ8J5S2</accession>
<evidence type="ECO:0000313" key="3">
    <source>
        <dbReference type="EMBL" id="KAH9417879.1"/>
    </source>
</evidence>
<feature type="compositionally biased region" description="Low complexity" evidence="1">
    <location>
        <begin position="408"/>
        <end position="419"/>
    </location>
</feature>
<protein>
    <submittedName>
        <fullName evidence="3">Protein unc-80</fullName>
    </submittedName>
</protein>
<feature type="compositionally biased region" description="Low complexity" evidence="1">
    <location>
        <begin position="386"/>
        <end position="399"/>
    </location>
</feature>
<proteinExistence type="predicted"/>
<feature type="compositionally biased region" description="Low complexity" evidence="1">
    <location>
        <begin position="452"/>
        <end position="473"/>
    </location>
</feature>